<organism evidence="1 2">
    <name type="scientific">Halorutilus salinus</name>
    <dbReference type="NCBI Taxonomy" id="2487751"/>
    <lineage>
        <taxon>Archaea</taxon>
        <taxon>Methanobacteriati</taxon>
        <taxon>Methanobacteriota</taxon>
        <taxon>Stenosarchaea group</taxon>
        <taxon>Halobacteria</taxon>
        <taxon>Halorutilales</taxon>
        <taxon>Halorutilaceae</taxon>
        <taxon>Halorutilus</taxon>
    </lineage>
</organism>
<dbReference type="Gene3D" id="2.40.400.10">
    <property type="entry name" value="Acetoacetate decarboxylase-like"/>
    <property type="match status" value="1"/>
</dbReference>
<sequence length="267" mass="29234">MVLRGDEEGFAPPFDSSLYGASFSPSTPGTEYAIEYEDCDALAAFFTLEDGASEDVRGILPEGVEPFSEPMQGGVLVARYPFSTVGEYNEFIALVQVEDTNGDMAYYIPYIYVTNDSAMAAGRELAGAPKKIADIGFDREGSVYEATMERPKGKNLLSLTATPEQRATGSMVDALLPSPTPLLSVRHLPPIEGGDGLTQLVEWYADFEFKEDEEGRKMWNGPASVTYESHSAHDPVHKLQPDTVLMGAYAKFSMELGVTEVQKEWDL</sequence>
<keyword evidence="2" id="KW-1185">Reference proteome</keyword>
<gene>
    <name evidence="1" type="ORF">EGH25_11145</name>
</gene>
<comment type="caution">
    <text evidence="1">The sequence shown here is derived from an EMBL/GenBank/DDBJ whole genome shotgun (WGS) entry which is preliminary data.</text>
</comment>
<dbReference type="Proteomes" id="UP001149411">
    <property type="component" value="Unassembled WGS sequence"/>
</dbReference>
<dbReference type="InterPro" id="IPR023375">
    <property type="entry name" value="ADC_dom_sf"/>
</dbReference>
<reference evidence="1" key="1">
    <citation type="submission" date="2022-09" db="EMBL/GenBank/DDBJ databases">
        <title>Haloadaptaus new haloarchaeum isolated from saline soil.</title>
        <authorList>
            <person name="Duran-Viseras A."/>
            <person name="Sanchez-Porro C."/>
            <person name="Ventosa A."/>
        </authorList>
    </citation>
    <scope>NUCLEOTIDE SEQUENCE</scope>
    <source>
        <strain evidence="1">F3-133</strain>
    </source>
</reference>
<evidence type="ECO:0000313" key="2">
    <source>
        <dbReference type="Proteomes" id="UP001149411"/>
    </source>
</evidence>
<dbReference type="InterPro" id="IPR010451">
    <property type="entry name" value="Acetoacetate_decarboxylase"/>
</dbReference>
<dbReference type="RefSeq" id="WP_266088588.1">
    <property type="nucleotide sequence ID" value="NZ_RKLV01000014.1"/>
</dbReference>
<dbReference type="Pfam" id="PF06314">
    <property type="entry name" value="ADC"/>
    <property type="match status" value="1"/>
</dbReference>
<protein>
    <submittedName>
        <fullName evidence="1">Acetoacetate decarboxylase family protein</fullName>
    </submittedName>
</protein>
<name>A0A9Q4GK72_9EURY</name>
<accession>A0A9Q4GK72</accession>
<evidence type="ECO:0000313" key="1">
    <source>
        <dbReference type="EMBL" id="MCX2819906.1"/>
    </source>
</evidence>
<dbReference type="EMBL" id="RKLV01000014">
    <property type="protein sequence ID" value="MCX2819906.1"/>
    <property type="molecule type" value="Genomic_DNA"/>
</dbReference>
<proteinExistence type="predicted"/>
<dbReference type="SUPFAM" id="SSF160104">
    <property type="entry name" value="Acetoacetate decarboxylase-like"/>
    <property type="match status" value="1"/>
</dbReference>
<dbReference type="GO" id="GO:0016829">
    <property type="term" value="F:lyase activity"/>
    <property type="evidence" value="ECO:0007669"/>
    <property type="project" value="InterPro"/>
</dbReference>
<dbReference type="AlphaFoldDB" id="A0A9Q4GK72"/>